<dbReference type="EMBL" id="JAFNLL010000002">
    <property type="protein sequence ID" value="MBO1266616.1"/>
    <property type="molecule type" value="Genomic_DNA"/>
</dbReference>
<name>A0A939HBA2_9MICC</name>
<accession>A0A939HBA2</accession>
<dbReference type="RefSeq" id="WP_207614364.1">
    <property type="nucleotide sequence ID" value="NZ_JAFNLL010000002.1"/>
</dbReference>
<gene>
    <name evidence="2" type="ORF">J1902_01230</name>
</gene>
<dbReference type="PANTHER" id="PTHR41878:SF1">
    <property type="entry name" value="TNPR PROTEIN"/>
    <property type="match status" value="1"/>
</dbReference>
<dbReference type="Proteomes" id="UP000664164">
    <property type="component" value="Unassembled WGS sequence"/>
</dbReference>
<evidence type="ECO:0000313" key="3">
    <source>
        <dbReference type="Proteomes" id="UP000664164"/>
    </source>
</evidence>
<comment type="caution">
    <text evidence="2">The sequence shown here is derived from an EMBL/GenBank/DDBJ whole genome shotgun (WGS) entry which is preliminary data.</text>
</comment>
<keyword evidence="3" id="KW-1185">Reference proteome</keyword>
<protein>
    <submittedName>
        <fullName evidence="2">Plasmid pRiA4b ORF-3 family protein</fullName>
    </submittedName>
</protein>
<sequence length="427" mass="46639">MPGSGMIAVMDEPGNVPAFDLRITIAGTDPEIWRRLLLPESVTIPELHEAIQKAFGWQDYHLYGIRTVDRKGQPRVIVGTEEAADELGAEAAAGVVLSELIDPSAAGTSKLEYEYDFGDSWIHEIEQLGPAEIPQGSIQCVDGAMRGPVEDSGGIGGYADLVSKLGDPEYRDHDGAAEWLEGMTGEPASDFDPAAFSLEAINTQLAQLARRLWPGPVSAEDIHTVLRPVQWFLDEASPAGLELTKDGYLKPAIVKAAMTALGWDEDWPGTARQEIHARPVLALREQLQEWKLLRKFKGRLVLTPSGRRVGKDPQALWDYVADRLANPEAAAVKLATRLAVHWLVEGLALSYDKRQRLLQEALNRAGFRMPGGGDVPLDAASDVDFGVRSSLRSLELTDTRWQQGPEVTDAGLKFLLDVQRRLADGGA</sequence>
<dbReference type="SUPFAM" id="SSF159941">
    <property type="entry name" value="MM3350-like"/>
    <property type="match status" value="1"/>
</dbReference>
<dbReference type="AlphaFoldDB" id="A0A939HBA2"/>
<dbReference type="PANTHER" id="PTHR41878">
    <property type="entry name" value="LEXA REPRESSOR-RELATED"/>
    <property type="match status" value="1"/>
</dbReference>
<dbReference type="InterPro" id="IPR012912">
    <property type="entry name" value="Plasmid_pRiA4b_Orf3-like"/>
</dbReference>
<organism evidence="2 3">
    <name type="scientific">Arthrobacter cavernae</name>
    <dbReference type="NCBI Taxonomy" id="2817681"/>
    <lineage>
        <taxon>Bacteria</taxon>
        <taxon>Bacillati</taxon>
        <taxon>Actinomycetota</taxon>
        <taxon>Actinomycetes</taxon>
        <taxon>Micrococcales</taxon>
        <taxon>Micrococcaceae</taxon>
        <taxon>Arthrobacter</taxon>
    </lineage>
</organism>
<dbReference type="InterPro" id="IPR024047">
    <property type="entry name" value="MM3350-like_sf"/>
</dbReference>
<dbReference type="Pfam" id="PF07929">
    <property type="entry name" value="PRiA4_ORF3"/>
    <property type="match status" value="1"/>
</dbReference>
<proteinExistence type="predicted"/>
<reference evidence="2" key="1">
    <citation type="submission" date="2021-03" db="EMBL/GenBank/DDBJ databases">
        <title>A new species, PO-11, isolated from a karst cave deposit.</title>
        <authorList>
            <person name="Zhaoxiaoyong W."/>
        </authorList>
    </citation>
    <scope>NUCLEOTIDE SEQUENCE</scope>
    <source>
        <strain evidence="2">PO-11</strain>
    </source>
</reference>
<dbReference type="Gene3D" id="3.10.290.30">
    <property type="entry name" value="MM3350-like"/>
    <property type="match status" value="1"/>
</dbReference>
<evidence type="ECO:0000259" key="1">
    <source>
        <dbReference type="Pfam" id="PF07929"/>
    </source>
</evidence>
<feature type="domain" description="Plasmid pRiA4b Orf3-like" evidence="1">
    <location>
        <begin position="18"/>
        <end position="199"/>
    </location>
</feature>
<evidence type="ECO:0000313" key="2">
    <source>
        <dbReference type="EMBL" id="MBO1266616.1"/>
    </source>
</evidence>